<dbReference type="InterPro" id="IPR000620">
    <property type="entry name" value="EamA_dom"/>
</dbReference>
<keyword evidence="5" id="KW-1185">Reference proteome</keyword>
<dbReference type="PANTHER" id="PTHR22911">
    <property type="entry name" value="ACYL-MALONYL CONDENSING ENZYME-RELATED"/>
    <property type="match status" value="1"/>
</dbReference>
<feature type="transmembrane region" description="Helical" evidence="2">
    <location>
        <begin position="268"/>
        <end position="287"/>
    </location>
</feature>
<feature type="transmembrane region" description="Helical" evidence="2">
    <location>
        <begin position="293"/>
        <end position="309"/>
    </location>
</feature>
<keyword evidence="2" id="KW-1133">Transmembrane helix</keyword>
<evidence type="ECO:0000256" key="1">
    <source>
        <dbReference type="SAM" id="MobiDB-lite"/>
    </source>
</evidence>
<feature type="transmembrane region" description="Helical" evidence="2">
    <location>
        <begin position="178"/>
        <end position="198"/>
    </location>
</feature>
<feature type="transmembrane region" description="Helical" evidence="2">
    <location>
        <begin position="25"/>
        <end position="46"/>
    </location>
</feature>
<feature type="transmembrane region" description="Helical" evidence="2">
    <location>
        <begin position="205"/>
        <end position="225"/>
    </location>
</feature>
<feature type="transmembrane region" description="Helical" evidence="2">
    <location>
        <begin position="58"/>
        <end position="75"/>
    </location>
</feature>
<sequence>MSTDRLDAGTDVTARRQQNARARPGSLAGVLPFLAGNALLGTIGVFVHMAQTSALTATWFRCAFGLLGLTVWFTWRRQLGALRPTRSTAPWLLLAAALMVIGWGLFFSAIERTSAGVAVVLYHTQPMWVMLLGALWLHERPGKRSLAAVSAAMAGLFLATGVLEQFSAAEARESHTRYWAGVAFCLLGAFLTACVTVTARRLRELPAGVLAWWQCAVGAAVLWVWPMQHGWPALGTSWLWLAGLGLIHTGLAYTWIYAGMARLGTGRIAVLQFAYPAVAILIDWQFFDRRLSGLQMAGIALMGLAIWYAQREARARAGRCGEAACRTSASA</sequence>
<evidence type="ECO:0000313" key="4">
    <source>
        <dbReference type="EMBL" id="UYG53876.1"/>
    </source>
</evidence>
<organism evidence="4 5">
    <name type="scientific">Comamonas endophytica</name>
    <dbReference type="NCBI Taxonomy" id="2949090"/>
    <lineage>
        <taxon>Bacteria</taxon>
        <taxon>Pseudomonadati</taxon>
        <taxon>Pseudomonadota</taxon>
        <taxon>Betaproteobacteria</taxon>
        <taxon>Burkholderiales</taxon>
        <taxon>Comamonadaceae</taxon>
        <taxon>Comamonas</taxon>
    </lineage>
</organism>
<dbReference type="SUPFAM" id="SSF103481">
    <property type="entry name" value="Multidrug resistance efflux transporter EmrE"/>
    <property type="match status" value="2"/>
</dbReference>
<name>A0ABY6GFM4_9BURK</name>
<feature type="transmembrane region" description="Helical" evidence="2">
    <location>
        <begin position="146"/>
        <end position="166"/>
    </location>
</feature>
<feature type="transmembrane region" description="Helical" evidence="2">
    <location>
        <begin position="237"/>
        <end position="256"/>
    </location>
</feature>
<keyword evidence="4" id="KW-0614">Plasmid</keyword>
<evidence type="ECO:0000313" key="5">
    <source>
        <dbReference type="Proteomes" id="UP001162800"/>
    </source>
</evidence>
<dbReference type="EMBL" id="CP106882">
    <property type="protein sequence ID" value="UYG53876.1"/>
    <property type="molecule type" value="Genomic_DNA"/>
</dbReference>
<dbReference type="InterPro" id="IPR037185">
    <property type="entry name" value="EmrE-like"/>
</dbReference>
<dbReference type="PANTHER" id="PTHR22911:SF102">
    <property type="entry name" value="MEMBRANE PROTEIN"/>
    <property type="match status" value="1"/>
</dbReference>
<reference evidence="4" key="1">
    <citation type="submission" date="2022-09" db="EMBL/GenBank/DDBJ databases">
        <title>The complete genome of Acidovorax sp. 5MLIR.</title>
        <authorList>
            <person name="Liu L."/>
            <person name="Yue J."/>
            <person name="Yang F."/>
            <person name="Yuan J."/>
            <person name="Li L."/>
        </authorList>
    </citation>
    <scope>NUCLEOTIDE SEQUENCE</scope>
    <source>
        <strain evidence="4">5MLIR</strain>
        <plasmid evidence="4">unnamed1</plasmid>
    </source>
</reference>
<keyword evidence="2" id="KW-0472">Membrane</keyword>
<feature type="region of interest" description="Disordered" evidence="1">
    <location>
        <begin position="1"/>
        <end position="20"/>
    </location>
</feature>
<evidence type="ECO:0000259" key="3">
    <source>
        <dbReference type="Pfam" id="PF00892"/>
    </source>
</evidence>
<keyword evidence="2" id="KW-0812">Transmembrane</keyword>
<feature type="domain" description="EamA" evidence="3">
    <location>
        <begin position="29"/>
        <end position="159"/>
    </location>
</feature>
<proteinExistence type="predicted"/>
<feature type="domain" description="EamA" evidence="3">
    <location>
        <begin position="180"/>
        <end position="307"/>
    </location>
</feature>
<gene>
    <name evidence="4" type="ORF">M9799_18255</name>
</gene>
<dbReference type="Proteomes" id="UP001162800">
    <property type="component" value="Plasmid unnamed1"/>
</dbReference>
<protein>
    <submittedName>
        <fullName evidence="4">DMT family transporter</fullName>
    </submittedName>
</protein>
<dbReference type="Pfam" id="PF00892">
    <property type="entry name" value="EamA"/>
    <property type="match status" value="2"/>
</dbReference>
<evidence type="ECO:0000256" key="2">
    <source>
        <dbReference type="SAM" id="Phobius"/>
    </source>
</evidence>
<geneLocation type="plasmid" evidence="4 5">
    <name>unnamed1</name>
</geneLocation>
<feature type="transmembrane region" description="Helical" evidence="2">
    <location>
        <begin position="116"/>
        <end position="137"/>
    </location>
</feature>
<accession>A0ABY6GFM4</accession>
<dbReference type="RefSeq" id="WP_255662644.1">
    <property type="nucleotide sequence ID" value="NZ_CP106882.1"/>
</dbReference>
<feature type="transmembrane region" description="Helical" evidence="2">
    <location>
        <begin position="87"/>
        <end position="110"/>
    </location>
</feature>